<evidence type="ECO:0000259" key="8">
    <source>
        <dbReference type="SMART" id="SM00906"/>
    </source>
</evidence>
<dbReference type="GeneID" id="6194111"/>
<dbReference type="PANTHER" id="PTHR47338:SF3">
    <property type="entry name" value="C6 FINGER DOMAIN TRANSCRIPTION FACTOR DBAA-RELATED"/>
    <property type="match status" value="1"/>
</dbReference>
<dbReference type="PANTHER" id="PTHR47338">
    <property type="entry name" value="ZN(II)2CYS6 TRANSCRIPTION FACTOR (EUROFUNG)-RELATED"/>
    <property type="match status" value="1"/>
</dbReference>
<evidence type="ECO:0000313" key="11">
    <source>
        <dbReference type="Proteomes" id="UP000001197"/>
    </source>
</evidence>
<protein>
    <submittedName>
        <fullName evidence="9">Podospora anserina S mat+ genomic DNA chromosome 3, supercontig 2</fullName>
    </submittedName>
</protein>
<reference evidence="10" key="4">
    <citation type="submission" date="2015-04" db="EMBL/GenBank/DDBJ databases">
        <title>Maintaining two mating types: Structure of the mating type locus and its role in heterokaryosis in Podospora anserina.</title>
        <authorList>
            <person name="Grognet P."/>
            <person name="Bidard F."/>
            <person name="Kuchly C."/>
            <person name="Chan Ho Tong L."/>
            <person name="Coppin E."/>
            <person name="Ait Benkhali J."/>
            <person name="Couloux A."/>
            <person name="Wincker P."/>
            <person name="Debuchy R."/>
            <person name="Silar P."/>
        </authorList>
    </citation>
    <scope>NUCLEOTIDE SEQUENCE</scope>
</reference>
<evidence type="ECO:0000256" key="7">
    <source>
        <dbReference type="SAM" id="MobiDB-lite"/>
    </source>
</evidence>
<evidence type="ECO:0000256" key="6">
    <source>
        <dbReference type="ARBA" id="ARBA00023242"/>
    </source>
</evidence>
<dbReference type="EMBL" id="CU638743">
    <property type="protein sequence ID" value="CAP70095.1"/>
    <property type="molecule type" value="Genomic_DNA"/>
</dbReference>
<dbReference type="RefSeq" id="XP_001908963.1">
    <property type="nucleotide sequence ID" value="XM_001908928.1"/>
</dbReference>
<evidence type="ECO:0000256" key="1">
    <source>
        <dbReference type="ARBA" id="ARBA00004123"/>
    </source>
</evidence>
<dbReference type="HOGENOM" id="CLU_011017_3_1_1"/>
<dbReference type="GO" id="GO:0006351">
    <property type="term" value="P:DNA-templated transcription"/>
    <property type="evidence" value="ECO:0007669"/>
    <property type="project" value="InterPro"/>
</dbReference>
<dbReference type="InterPro" id="IPR036864">
    <property type="entry name" value="Zn2-C6_fun-type_DNA-bd_sf"/>
</dbReference>
<evidence type="ECO:0000256" key="5">
    <source>
        <dbReference type="ARBA" id="ARBA00023163"/>
    </source>
</evidence>
<evidence type="ECO:0000313" key="10">
    <source>
        <dbReference type="EMBL" id="CDP26689.1"/>
    </source>
</evidence>
<dbReference type="KEGG" id="pan:PODANSg5998"/>
<dbReference type="CDD" id="cd12148">
    <property type="entry name" value="fungal_TF_MHR"/>
    <property type="match status" value="1"/>
</dbReference>
<keyword evidence="5" id="KW-0804">Transcription</keyword>
<dbReference type="SMART" id="SM00906">
    <property type="entry name" value="Fungal_trans"/>
    <property type="match status" value="1"/>
</dbReference>
<evidence type="ECO:0000313" key="9">
    <source>
        <dbReference type="EMBL" id="CAP70095.1"/>
    </source>
</evidence>
<evidence type="ECO:0000256" key="2">
    <source>
        <dbReference type="ARBA" id="ARBA00022723"/>
    </source>
</evidence>
<dbReference type="InterPro" id="IPR007219">
    <property type="entry name" value="XnlR_reg_dom"/>
</dbReference>
<dbReference type="STRING" id="515849.B2AZX7"/>
<dbReference type="VEuPathDB" id="FungiDB:PODANS_3_1980"/>
<dbReference type="AlphaFoldDB" id="B2AZX7"/>
<feature type="region of interest" description="Disordered" evidence="7">
    <location>
        <begin position="1"/>
        <end position="20"/>
    </location>
</feature>
<dbReference type="Gene3D" id="4.10.240.10">
    <property type="entry name" value="Zn(2)-C6 fungal-type DNA-binding domain"/>
    <property type="match status" value="1"/>
</dbReference>
<dbReference type="Pfam" id="PF04082">
    <property type="entry name" value="Fungal_trans"/>
    <property type="match status" value="1"/>
</dbReference>
<keyword evidence="6" id="KW-0539">Nucleus</keyword>
<keyword evidence="3" id="KW-0805">Transcription regulation</keyword>
<dbReference type="eggNOG" id="ENOG502SH49">
    <property type="taxonomic scope" value="Eukaryota"/>
</dbReference>
<dbReference type="GO" id="GO:0003677">
    <property type="term" value="F:DNA binding"/>
    <property type="evidence" value="ECO:0007669"/>
    <property type="project" value="UniProtKB-KW"/>
</dbReference>
<reference evidence="9" key="2">
    <citation type="submission" date="2008-07" db="EMBL/GenBank/DDBJ databases">
        <authorList>
            <person name="Genoscope - CEA"/>
        </authorList>
    </citation>
    <scope>NUCLEOTIDE SEQUENCE</scope>
    <source>
        <strain evidence="9">S mat+</strain>
    </source>
</reference>
<keyword evidence="11" id="KW-1185">Reference proteome</keyword>
<dbReference type="SUPFAM" id="SSF57701">
    <property type="entry name" value="Zn2/Cys6 DNA-binding domain"/>
    <property type="match status" value="1"/>
</dbReference>
<feature type="domain" description="Xylanolytic transcriptional activator regulatory" evidence="8">
    <location>
        <begin position="309"/>
        <end position="386"/>
    </location>
</feature>
<comment type="subcellular location">
    <subcellularLocation>
        <location evidence="1">Nucleus</location>
    </subcellularLocation>
</comment>
<reference evidence="9 11" key="1">
    <citation type="journal article" date="2008" name="Genome Biol.">
        <title>The genome sequence of the model ascomycete fungus Podospora anserina.</title>
        <authorList>
            <person name="Espagne E."/>
            <person name="Lespinet O."/>
            <person name="Malagnac F."/>
            <person name="Da Silva C."/>
            <person name="Jaillon O."/>
            <person name="Porcel B.M."/>
            <person name="Couloux A."/>
            <person name="Aury J.-M."/>
            <person name="Segurens B."/>
            <person name="Poulain J."/>
            <person name="Anthouard V."/>
            <person name="Grossetete S."/>
            <person name="Khalili H."/>
            <person name="Coppin E."/>
            <person name="Dequard-Chablat M."/>
            <person name="Picard M."/>
            <person name="Contamine V."/>
            <person name="Arnaise S."/>
            <person name="Bourdais A."/>
            <person name="Berteaux-Lecellier V."/>
            <person name="Gautheret D."/>
            <person name="de Vries R.P."/>
            <person name="Battaglia E."/>
            <person name="Coutinho P.M."/>
            <person name="Danchin E.G.J."/>
            <person name="Henrissat B."/>
            <person name="El Khoury R."/>
            <person name="Sainsard-Chanet A."/>
            <person name="Boivin A."/>
            <person name="Pinan-Lucarre B."/>
            <person name="Sellem C.H."/>
            <person name="Debuchy R."/>
            <person name="Wincker P."/>
            <person name="Weissenbach J."/>
            <person name="Silar P."/>
        </authorList>
    </citation>
    <scope>NUCLEOTIDE SEQUENCE [LARGE SCALE GENOMIC DNA]</scope>
    <source>
        <strain evidence="11">S / ATCC MYA-4624 / DSM 980 / FGSC 10383</strain>
        <strain evidence="9">S mat+</strain>
    </source>
</reference>
<evidence type="ECO:0000256" key="4">
    <source>
        <dbReference type="ARBA" id="ARBA00023125"/>
    </source>
</evidence>
<gene>
    <name evidence="9" type="ORF">PODANS_3_1980</name>
</gene>
<proteinExistence type="predicted"/>
<feature type="region of interest" description="Disordered" evidence="7">
    <location>
        <begin position="122"/>
        <end position="155"/>
    </location>
</feature>
<evidence type="ECO:0000256" key="3">
    <source>
        <dbReference type="ARBA" id="ARBA00023015"/>
    </source>
</evidence>
<keyword evidence="4" id="KW-0238">DNA-binding</keyword>
<dbReference type="GO" id="GO:0008270">
    <property type="term" value="F:zinc ion binding"/>
    <property type="evidence" value="ECO:0007669"/>
    <property type="project" value="InterPro"/>
</dbReference>
<dbReference type="InterPro" id="IPR050815">
    <property type="entry name" value="TF_fung"/>
</dbReference>
<dbReference type="OrthoDB" id="3037908at2759"/>
<dbReference type="EMBL" id="FO904938">
    <property type="protein sequence ID" value="CDP26689.1"/>
    <property type="molecule type" value="Genomic_DNA"/>
</dbReference>
<sequence length="629" mass="71503">MTAARRRRSAVGTTDRAPRQLPGSACEACQKRKVRCKNSYTPIQRFRFVLTKTPGDRKSPCGTCKDGGLVCEINTQRRPRGPKKGELKNLRSQVGVCLNRVVALERRLSLDPTEEALTLATQFSEAPPVPEMPSASSASDQDFSQFPSPSCQRRPSWESDIHIAMSPMTPSSLPMGFSTFQFPPSPQSPPRCAFVDDLMRADLDQLYFDRVHPNVPIFSQSRYFARSRQISMMDGPNYLLCLQYAMWTLAMSFSSQFESSRDLFYKETRHMLENLDLHEDDMNTVRVEQVQAWLLLAFYEFARCNYRRAWITAGRAFRLVQLARLHEVDISENAAECDDAVSMEEKRRTFWVAYYLDRLLCIRNRRPLTLIEEMICTRLPSSDLAFQGGSPVQERFLEEVFASGDHSLLSPLAESAILLTIFGRAVSQCQAQRMQPTYASASLEFWMRHEWVKNTLSSSLNSLMVNHPVISAAEPMLFFSTMMAHAVKIYMCQIVESTSHEESCRPNVVECQNQAMHAAREIARLVKAHEHIPYFKAHIFLPLAIFLAASRLMAHPNRVVENMQALTPPGSSCYQGMEVKDGINAEFQCCMNALRSMQSFNNLAREYLLVLEPQESFSLTAFQGAFLCE</sequence>
<feature type="compositionally biased region" description="Low complexity" evidence="7">
    <location>
        <begin position="133"/>
        <end position="148"/>
    </location>
</feature>
<keyword evidence="2" id="KW-0479">Metal-binding</keyword>
<dbReference type="GO" id="GO:0000981">
    <property type="term" value="F:DNA-binding transcription factor activity, RNA polymerase II-specific"/>
    <property type="evidence" value="ECO:0007669"/>
    <property type="project" value="InterPro"/>
</dbReference>
<dbReference type="Proteomes" id="UP000001197">
    <property type="component" value="Chromosome 3"/>
</dbReference>
<reference evidence="11" key="3">
    <citation type="journal article" date="2014" name="Genetics">
        <title>Maintaining two mating types: Structure of the mating type locus and its role in heterokaryosis in Podospora anserina.</title>
        <authorList>
            <person name="Grognet P."/>
            <person name="Bidard F."/>
            <person name="Kuchly C."/>
            <person name="Tong L.C.H."/>
            <person name="Coppin E."/>
            <person name="Benkhali J.A."/>
            <person name="Couloux A."/>
            <person name="Wincker P."/>
            <person name="Debuchy R."/>
            <person name="Silar P."/>
        </authorList>
    </citation>
    <scope>GENOME REANNOTATION</scope>
    <source>
        <strain evidence="11">S / ATCC MYA-4624 / DSM 980 / FGSC 10383</strain>
    </source>
</reference>
<dbReference type="GO" id="GO:0005634">
    <property type="term" value="C:nucleus"/>
    <property type="evidence" value="ECO:0007669"/>
    <property type="project" value="UniProtKB-SubCell"/>
</dbReference>
<organism evidence="9">
    <name type="scientific">Podospora anserina (strain S / ATCC MYA-4624 / DSM 980 / FGSC 10383)</name>
    <name type="common">Pleurage anserina</name>
    <dbReference type="NCBI Taxonomy" id="515849"/>
    <lineage>
        <taxon>Eukaryota</taxon>
        <taxon>Fungi</taxon>
        <taxon>Dikarya</taxon>
        <taxon>Ascomycota</taxon>
        <taxon>Pezizomycotina</taxon>
        <taxon>Sordariomycetes</taxon>
        <taxon>Sordariomycetidae</taxon>
        <taxon>Sordariales</taxon>
        <taxon>Podosporaceae</taxon>
        <taxon>Podospora</taxon>
        <taxon>Podospora anserina</taxon>
    </lineage>
</organism>
<accession>B2AZX7</accession>
<name>B2AZX7_PODAN</name>